<evidence type="ECO:0000256" key="1">
    <source>
        <dbReference type="SAM" id="MobiDB-lite"/>
    </source>
</evidence>
<dbReference type="SUPFAM" id="SSF50494">
    <property type="entry name" value="Trypsin-like serine proteases"/>
    <property type="match status" value="1"/>
</dbReference>
<proteinExistence type="predicted"/>
<dbReference type="EMBL" id="CP034539">
    <property type="protein sequence ID" value="AZQ32169.1"/>
    <property type="molecule type" value="Genomic_DNA"/>
</dbReference>
<sequence length="1241" mass="134168">MGRADAVTALSTTTRDLLTAATVALMIRSPDGASRRSGTGFLIAPGTVATCAHVVADSAETLPEVVYARVGGTDRELRLRPAPALYFRDRNTGLDLALLRVVTDASGLAALADPWALFHDDLRDGDRVWVRGHPEGMFHSGQSVELDYQGPSSRDPDGPGLLERFWGPPIGGGYSGSAILNKRTGAVCGMLCTSDHSGSVHALSTAALLSRCPQQVQELHKSAARAVSSRVSSGVWDVDQPWLRTLTDDQLQAGGWAFPGRRLRGYLAAAARAAESHPYPGVAPGNVSPPLSTVYVSQHAHSIQTLTRPDQPDTEERVSAATIIENHMDALAVGGPGAGKSSLLRSFVRECVAGWGDGWAGEEGDQGGGGSGDGADEQSAPQGPGPRPDRTTSTPLLVPVYVQAADLVPDRPLAEALEAGVRADAGRYGPLEAWSAEFFRGPPTTHASWLVLVDGLDELLASEQRQVVLTRLAGIRAADPEGTMYRCVIATRPVPELPTSRSPAWRAAVFDLLPFDTRQLRDFAERWLNALGLPDPERAAEQFTLQFGERRREALVRVPLMATMLCQLFADQPKPPLPTTRHEVYRSFIGLLQSRQYSDTASGIIAQATGAAAKYGTSAVRTVERLPAQVVGLAGELALAWLDGEQLSAVELFAARTEDQRPPDLPEPVWREILRETFRRSGLFTERGGDLVFIHQTLLEFLAAQRVAVDPRRADTELRNVFGRWARRPPPEWRRHDSFTRFLIAAVTERPLLGRALWRCGKGWEGARFIAELVADGIAVAPKSMRRCADTLAAAAKMPECTGFFRRELAQHLRTLGDGRDARILTAVATDPMVSDDDRIMAARALGALRGSGYTESLLSIAADTDVGLFARVEAMQRILEGLDDTSRGRQLLAIVADPVFHDGLRRDVLNALRSADPRGCTELFFSYAQDPELGQNARALALRELAAAGDRRAPALLLALAGESTADSTLRYELMRTLRSTDADRYAELLASYGADSDLDPGTRVTALGELAHTGDKRAADLLASLAAELDADPVGGERVQTTRLRVAEQLAQLHDPRADELFTTLAGDMSVAAPIRLGAAHELQATGHASAADVFAALAADRVLDEHARVAAARALTKAEPGGHSPRLTAILVQLVIDPEMPETARDEAFRLLDWYAAGVHRVQDPRDSHRPRAAKGVLELLTRVANDSNYSRLQRAWAAKAMRNLPHLRRLREGPASWDPAPDTPGGTHQTRTRLPDL</sequence>
<dbReference type="GO" id="GO:0008233">
    <property type="term" value="F:peptidase activity"/>
    <property type="evidence" value="ECO:0007669"/>
    <property type="project" value="UniProtKB-KW"/>
</dbReference>
<dbReference type="Pfam" id="PF13365">
    <property type="entry name" value="Trypsin_2"/>
    <property type="match status" value="1"/>
</dbReference>
<accession>A0A3Q9ENA5</accession>
<organism evidence="2 3">
    <name type="scientific">Streptomyces cyaneochromogenes</name>
    <dbReference type="NCBI Taxonomy" id="2496836"/>
    <lineage>
        <taxon>Bacteria</taxon>
        <taxon>Bacillati</taxon>
        <taxon>Actinomycetota</taxon>
        <taxon>Actinomycetes</taxon>
        <taxon>Kitasatosporales</taxon>
        <taxon>Streptomycetaceae</taxon>
        <taxon>Streptomyces</taxon>
    </lineage>
</organism>
<dbReference type="RefSeq" id="WP_126387590.1">
    <property type="nucleotide sequence ID" value="NZ_CP034539.1"/>
</dbReference>
<evidence type="ECO:0000313" key="3">
    <source>
        <dbReference type="Proteomes" id="UP000280298"/>
    </source>
</evidence>
<feature type="region of interest" description="Disordered" evidence="1">
    <location>
        <begin position="1216"/>
        <end position="1241"/>
    </location>
</feature>
<name>A0A3Q9ENA5_9ACTN</name>
<dbReference type="GO" id="GO:0006508">
    <property type="term" value="P:proteolysis"/>
    <property type="evidence" value="ECO:0007669"/>
    <property type="project" value="UniProtKB-KW"/>
</dbReference>
<dbReference type="SMART" id="SM00567">
    <property type="entry name" value="EZ_HEAT"/>
    <property type="match status" value="6"/>
</dbReference>
<keyword evidence="2" id="KW-0378">Hydrolase</keyword>
<keyword evidence="3" id="KW-1185">Reference proteome</keyword>
<dbReference type="KEGG" id="scya:EJ357_00655"/>
<protein>
    <submittedName>
        <fullName evidence="2">Serine protease</fullName>
    </submittedName>
</protein>
<reference evidence="2 3" key="1">
    <citation type="journal article" date="2019" name="Int. J. Syst. Evol. Microbiol.">
        <title>Streptomyces cyaneochromogenes sp. nov., a blue pigment-producing actinomycete from manganese-contaminated soil.</title>
        <authorList>
            <person name="Tang X."/>
            <person name="Zhao J."/>
            <person name="Li K."/>
            <person name="Chen Z."/>
            <person name="Sun Y."/>
            <person name="Gao J."/>
        </authorList>
    </citation>
    <scope>NUCLEOTIDE SEQUENCE [LARGE SCALE GENOMIC DNA]</scope>
    <source>
        <strain evidence="2 3">MK-45</strain>
    </source>
</reference>
<dbReference type="InterPro" id="IPR004155">
    <property type="entry name" value="PBS_lyase_HEAT"/>
</dbReference>
<dbReference type="AlphaFoldDB" id="A0A3Q9ENA5"/>
<dbReference type="Gene3D" id="2.40.10.120">
    <property type="match status" value="1"/>
</dbReference>
<keyword evidence="2" id="KW-0645">Protease</keyword>
<feature type="region of interest" description="Disordered" evidence="1">
    <location>
        <begin position="358"/>
        <end position="394"/>
    </location>
</feature>
<dbReference type="Proteomes" id="UP000280298">
    <property type="component" value="Chromosome"/>
</dbReference>
<dbReference type="InterPro" id="IPR009003">
    <property type="entry name" value="Peptidase_S1_PA"/>
</dbReference>
<gene>
    <name evidence="2" type="ORF">EJ357_00655</name>
</gene>
<evidence type="ECO:0000313" key="2">
    <source>
        <dbReference type="EMBL" id="AZQ32169.1"/>
    </source>
</evidence>
<dbReference type="OrthoDB" id="135105at2"/>